<dbReference type="EMBL" id="AMCV02000036">
    <property type="protein sequence ID" value="TDZ16233.1"/>
    <property type="molecule type" value="Genomic_DNA"/>
</dbReference>
<comment type="caution">
    <text evidence="1">The sequence shown here is derived from an EMBL/GenBank/DDBJ whole genome shotgun (WGS) entry which is preliminary data.</text>
</comment>
<evidence type="ECO:0000313" key="1">
    <source>
        <dbReference type="EMBL" id="TDZ16233.1"/>
    </source>
</evidence>
<keyword evidence="2" id="KW-1185">Reference proteome</keyword>
<gene>
    <name evidence="1" type="ORF">Cob_v010831</name>
</gene>
<sequence>MSVAQYRGGCLLSEMRVEYCSQAGIQANIRQWDERLRKKPPHTLDRQQKAVERIDWQSSPISRAGMPTVPISLLLRCVRSSSVVFHVKRRRAVGEVPVFCSPVVVEPKSRDAGVK</sequence>
<accession>A0A484FDQ5</accession>
<name>A0A484FDQ5_COLOR</name>
<dbReference type="Proteomes" id="UP000014480">
    <property type="component" value="Unassembled WGS sequence"/>
</dbReference>
<reference evidence="2" key="2">
    <citation type="journal article" date="2019" name="Mol. Plant Microbe Interact.">
        <title>Genome sequence resources for four phytopathogenic fungi from the Colletotrichum orbiculare species complex.</title>
        <authorList>
            <person name="Gan P."/>
            <person name="Tsushima A."/>
            <person name="Narusaka M."/>
            <person name="Narusaka Y."/>
            <person name="Takano Y."/>
            <person name="Kubo Y."/>
            <person name="Shirasu K."/>
        </authorList>
    </citation>
    <scope>GENOME REANNOTATION</scope>
    <source>
        <strain evidence="2">104-T / ATCC 96160 / CBS 514.97 / LARS 414 / MAFF 240422</strain>
    </source>
</reference>
<dbReference type="AlphaFoldDB" id="A0A484FDQ5"/>
<organism evidence="1 2">
    <name type="scientific">Colletotrichum orbiculare (strain 104-T / ATCC 96160 / CBS 514.97 / LARS 414 / MAFF 240422)</name>
    <name type="common">Cucumber anthracnose fungus</name>
    <name type="synonym">Colletotrichum lagenarium</name>
    <dbReference type="NCBI Taxonomy" id="1213857"/>
    <lineage>
        <taxon>Eukaryota</taxon>
        <taxon>Fungi</taxon>
        <taxon>Dikarya</taxon>
        <taxon>Ascomycota</taxon>
        <taxon>Pezizomycotina</taxon>
        <taxon>Sordariomycetes</taxon>
        <taxon>Hypocreomycetidae</taxon>
        <taxon>Glomerellales</taxon>
        <taxon>Glomerellaceae</taxon>
        <taxon>Colletotrichum</taxon>
        <taxon>Colletotrichum orbiculare species complex</taxon>
    </lineage>
</organism>
<evidence type="ECO:0000313" key="2">
    <source>
        <dbReference type="Proteomes" id="UP000014480"/>
    </source>
</evidence>
<protein>
    <submittedName>
        <fullName evidence="1">Uncharacterized protein</fullName>
    </submittedName>
</protein>
<proteinExistence type="predicted"/>
<reference evidence="2" key="1">
    <citation type="journal article" date="2013" name="New Phytol.">
        <title>Comparative genomic and transcriptomic analyses reveal the hemibiotrophic stage shift of Colletotrichum fungi.</title>
        <authorList>
            <person name="Gan P."/>
            <person name="Ikeda K."/>
            <person name="Irieda H."/>
            <person name="Narusaka M."/>
            <person name="O'Connell R.J."/>
            <person name="Narusaka Y."/>
            <person name="Takano Y."/>
            <person name="Kubo Y."/>
            <person name="Shirasu K."/>
        </authorList>
    </citation>
    <scope>NUCLEOTIDE SEQUENCE [LARGE SCALE GENOMIC DNA]</scope>
    <source>
        <strain evidence="2">104-T / ATCC 96160 / CBS 514.97 / LARS 414 / MAFF 240422</strain>
    </source>
</reference>